<protein>
    <recommendedName>
        <fullName evidence="3">Thiol peroxidase</fullName>
        <shortName evidence="3">Tpx</shortName>
        <ecNumber evidence="3">1.11.1.24</ecNumber>
    </recommendedName>
    <alternativeName>
        <fullName evidence="3">Peroxiredoxin tpx</fullName>
        <shortName evidence="3">Prx</shortName>
    </alternativeName>
    <alternativeName>
        <fullName evidence="3">Thioredoxin peroxidase</fullName>
    </alternativeName>
    <alternativeName>
        <fullName evidence="3">Thioredoxin-dependent peroxiredoxin</fullName>
    </alternativeName>
</protein>
<organism evidence="5 6">
    <name type="scientific">Aerophobetes bacterium</name>
    <dbReference type="NCBI Taxonomy" id="2030807"/>
    <lineage>
        <taxon>Bacteria</taxon>
        <taxon>Candidatus Aerophobota</taxon>
    </lineage>
</organism>
<dbReference type="InterPro" id="IPR050455">
    <property type="entry name" value="Tpx_Peroxidase_subfamily"/>
</dbReference>
<dbReference type="AlphaFoldDB" id="A0A2A4Y9E4"/>
<dbReference type="InterPro" id="IPR036249">
    <property type="entry name" value="Thioredoxin-like_sf"/>
</dbReference>
<reference evidence="6" key="1">
    <citation type="submission" date="2017-08" db="EMBL/GenBank/DDBJ databases">
        <title>A dynamic microbial community with high functional redundancy inhabits the cold, oxic subseafloor aquifer.</title>
        <authorList>
            <person name="Tully B.J."/>
            <person name="Wheat C.G."/>
            <person name="Glazer B.T."/>
            <person name="Huber J.A."/>
        </authorList>
    </citation>
    <scope>NUCLEOTIDE SEQUENCE [LARGE SCALE GENOMIC DNA]</scope>
</reference>
<name>A0A2A4Y9E4_UNCAE</name>
<comment type="caution">
    <text evidence="5">The sequence shown here is derived from an EMBL/GenBank/DDBJ whole genome shotgun (WGS) entry which is preliminary data.</text>
</comment>
<dbReference type="Gene3D" id="3.40.30.10">
    <property type="entry name" value="Glutaredoxin"/>
    <property type="match status" value="1"/>
</dbReference>
<dbReference type="SUPFAM" id="SSF52833">
    <property type="entry name" value="Thioredoxin-like"/>
    <property type="match status" value="1"/>
</dbReference>
<dbReference type="EC" id="1.11.1.24" evidence="3"/>
<keyword evidence="3" id="KW-0049">Antioxidant</keyword>
<comment type="miscellaneous">
    <text evidence="3">The active site is a conserved redox-active cysteine residue, the peroxidatic cysteine (C(P)), which makes the nucleophilic attack on the peroxide substrate. The peroxide oxidizes the C(P)-SH to cysteine sulfenic acid (C(P)-SOH), which then reacts with another cysteine residue, the resolving cysteine (C(R)), to form a disulfide bridge. The disulfide is subsequently reduced by an appropriate electron donor to complete the catalytic cycle. In this atypical 2-Cys peroxiredoxin, C(R) is present in the same subunit to form an intramolecular disulfide. The disulfide is subsequently reduced by thioredoxin.</text>
</comment>
<keyword evidence="3 5" id="KW-0575">Peroxidase</keyword>
<dbReference type="NCBIfam" id="NF001808">
    <property type="entry name" value="PRK00522.1"/>
    <property type="match status" value="1"/>
</dbReference>
<evidence type="ECO:0000313" key="6">
    <source>
        <dbReference type="Proteomes" id="UP000217838"/>
    </source>
</evidence>
<comment type="catalytic activity">
    <reaction evidence="3">
        <text>a hydroperoxide + [thioredoxin]-dithiol = an alcohol + [thioredoxin]-disulfide + H2O</text>
        <dbReference type="Rhea" id="RHEA:62620"/>
        <dbReference type="Rhea" id="RHEA-COMP:10698"/>
        <dbReference type="Rhea" id="RHEA-COMP:10700"/>
        <dbReference type="ChEBI" id="CHEBI:15377"/>
        <dbReference type="ChEBI" id="CHEBI:29950"/>
        <dbReference type="ChEBI" id="CHEBI:30879"/>
        <dbReference type="ChEBI" id="CHEBI:35924"/>
        <dbReference type="ChEBI" id="CHEBI:50058"/>
        <dbReference type="EC" id="1.11.1.24"/>
    </reaction>
</comment>
<dbReference type="PANTHER" id="PTHR43110:SF1">
    <property type="entry name" value="THIOL PEROXIDASE"/>
    <property type="match status" value="1"/>
</dbReference>
<evidence type="ECO:0000313" key="5">
    <source>
        <dbReference type="EMBL" id="PCI91562.1"/>
    </source>
</evidence>
<proteinExistence type="inferred from homology"/>
<dbReference type="InterPro" id="IPR002065">
    <property type="entry name" value="TPX"/>
</dbReference>
<accession>A0A2A4Y9E4</accession>
<dbReference type="InterPro" id="IPR013740">
    <property type="entry name" value="Redoxin"/>
</dbReference>
<dbReference type="HAMAP" id="MF_00269">
    <property type="entry name" value="Tpx"/>
    <property type="match status" value="1"/>
</dbReference>
<dbReference type="Pfam" id="PF08534">
    <property type="entry name" value="Redoxin"/>
    <property type="match status" value="1"/>
</dbReference>
<evidence type="ECO:0000256" key="3">
    <source>
        <dbReference type="HAMAP-Rule" id="MF_00269"/>
    </source>
</evidence>
<evidence type="ECO:0000259" key="4">
    <source>
        <dbReference type="Pfam" id="PF08534"/>
    </source>
</evidence>
<keyword evidence="2 3" id="KW-0676">Redox-active center</keyword>
<dbReference type="CDD" id="cd03014">
    <property type="entry name" value="PRX_Atyp2cys"/>
    <property type="match status" value="1"/>
</dbReference>
<dbReference type="GO" id="GO:0008379">
    <property type="term" value="F:thioredoxin peroxidase activity"/>
    <property type="evidence" value="ECO:0007669"/>
    <property type="project" value="UniProtKB-UniRule"/>
</dbReference>
<dbReference type="Proteomes" id="UP000217838">
    <property type="component" value="Unassembled WGS sequence"/>
</dbReference>
<comment type="subunit">
    <text evidence="3">Homodimer.</text>
</comment>
<evidence type="ECO:0000256" key="2">
    <source>
        <dbReference type="ARBA" id="ARBA00023284"/>
    </source>
</evidence>
<dbReference type="PANTHER" id="PTHR43110">
    <property type="entry name" value="THIOL PEROXIDASE"/>
    <property type="match status" value="1"/>
</dbReference>
<comment type="similarity">
    <text evidence="3">Belongs to the peroxiredoxin family. Tpx subfamily.</text>
</comment>
<gene>
    <name evidence="3" type="primary">tpx</name>
    <name evidence="5" type="ORF">COB11_08310</name>
</gene>
<comment type="function">
    <text evidence="3">Thiol-specific peroxidase that catalyzes the reduction of hydrogen peroxide and organic hydroperoxides to water and alcohols, respectively. Plays a role in cell protection against oxidative stress by detoxifying peroxides.</text>
</comment>
<feature type="active site" description="Cysteine sulfenic acid (-SOH) intermediate" evidence="3">
    <location>
        <position position="60"/>
    </location>
</feature>
<feature type="disulfide bond" description="Redox-active" evidence="3">
    <location>
        <begin position="60"/>
        <end position="94"/>
    </location>
</feature>
<feature type="domain" description="Redoxin" evidence="4">
    <location>
        <begin position="20"/>
        <end position="162"/>
    </location>
</feature>
<keyword evidence="3" id="KW-0560">Oxidoreductase</keyword>
<dbReference type="EMBL" id="NVUU01000130">
    <property type="protein sequence ID" value="PCI91562.1"/>
    <property type="molecule type" value="Genomic_DNA"/>
</dbReference>
<evidence type="ECO:0000256" key="1">
    <source>
        <dbReference type="ARBA" id="ARBA00023157"/>
    </source>
</evidence>
<sequence length="167" mass="18358">MNKTALKGVPIELEGQFPEKGATVPDFVLVDKTLKDCSLADFQGKRKLLSIVPSLDTKVCLLSSKKFNDAAKQDTNLMVLVIASDLPFAMERICGFENLDNIKTLSMMRDKSFGRDYGVLMKNGPLAGITARAVIVLDEGNKVLYSELVEDLANEPKYEEALNALKS</sequence>
<keyword evidence="1 3" id="KW-1015">Disulfide bond</keyword>